<dbReference type="RefSeq" id="WP_210204868.1">
    <property type="nucleotide sequence ID" value="NZ_QGGU01000004.1"/>
</dbReference>
<organism evidence="2 3">
    <name type="scientific">Pleionea mediterranea</name>
    <dbReference type="NCBI Taxonomy" id="523701"/>
    <lineage>
        <taxon>Bacteria</taxon>
        <taxon>Pseudomonadati</taxon>
        <taxon>Pseudomonadota</taxon>
        <taxon>Gammaproteobacteria</taxon>
        <taxon>Oceanospirillales</taxon>
        <taxon>Pleioneaceae</taxon>
        <taxon>Pleionea</taxon>
    </lineage>
</organism>
<feature type="chain" id="PRO_5016462126" evidence="1">
    <location>
        <begin position="23"/>
        <end position="100"/>
    </location>
</feature>
<feature type="signal peptide" evidence="1">
    <location>
        <begin position="1"/>
        <end position="22"/>
    </location>
</feature>
<comment type="caution">
    <text evidence="2">The sequence shown here is derived from an EMBL/GenBank/DDBJ whole genome shotgun (WGS) entry which is preliminary data.</text>
</comment>
<gene>
    <name evidence="2" type="ORF">C8D97_10451</name>
</gene>
<protein>
    <submittedName>
        <fullName evidence="2">Uncharacterized protein</fullName>
    </submittedName>
</protein>
<evidence type="ECO:0000313" key="3">
    <source>
        <dbReference type="Proteomes" id="UP000245790"/>
    </source>
</evidence>
<accession>A0A316FWR6</accession>
<name>A0A316FWR6_9GAMM</name>
<keyword evidence="1" id="KW-0732">Signal</keyword>
<evidence type="ECO:0000256" key="1">
    <source>
        <dbReference type="SAM" id="SignalP"/>
    </source>
</evidence>
<reference evidence="2 3" key="1">
    <citation type="submission" date="2018-05" db="EMBL/GenBank/DDBJ databases">
        <title>Genomic Encyclopedia of Type Strains, Phase IV (KMG-IV): sequencing the most valuable type-strain genomes for metagenomic binning, comparative biology and taxonomic classification.</title>
        <authorList>
            <person name="Goeker M."/>
        </authorList>
    </citation>
    <scope>NUCLEOTIDE SEQUENCE [LARGE SCALE GENOMIC DNA]</scope>
    <source>
        <strain evidence="2 3">DSM 25350</strain>
    </source>
</reference>
<dbReference type="Proteomes" id="UP000245790">
    <property type="component" value="Unassembled WGS sequence"/>
</dbReference>
<evidence type="ECO:0000313" key="2">
    <source>
        <dbReference type="EMBL" id="PWK52833.1"/>
    </source>
</evidence>
<proteinExistence type="predicted"/>
<dbReference type="AlphaFoldDB" id="A0A316FWR6"/>
<keyword evidence="3" id="KW-1185">Reference proteome</keyword>
<dbReference type="EMBL" id="QGGU01000004">
    <property type="protein sequence ID" value="PWK52833.1"/>
    <property type="molecule type" value="Genomic_DNA"/>
</dbReference>
<sequence length="100" mass="11048">MKFMLIIATLIFSSLATTPVFSKDTLSDKEVIDILIKKSIRAYSGNCPCPFNVDRAGRRCGKRSAWSKPGGATPLCYESDVSKQMIKNYRKIHGLDSGDS</sequence>